<dbReference type="SUPFAM" id="SSF48371">
    <property type="entry name" value="ARM repeat"/>
    <property type="match status" value="1"/>
</dbReference>
<comment type="caution">
    <text evidence="2">The sequence shown here is derived from an EMBL/GenBank/DDBJ whole genome shotgun (WGS) entry which is preliminary data.</text>
</comment>
<dbReference type="InterPro" id="IPR011989">
    <property type="entry name" value="ARM-like"/>
</dbReference>
<evidence type="ECO:0000256" key="1">
    <source>
        <dbReference type="SAM" id="MobiDB-lite"/>
    </source>
</evidence>
<gene>
    <name evidence="2" type="ORF">PECAL_3P13150</name>
</gene>
<feature type="compositionally biased region" description="Low complexity" evidence="1">
    <location>
        <begin position="30"/>
        <end position="41"/>
    </location>
</feature>
<reference evidence="2" key="1">
    <citation type="submission" date="2021-11" db="EMBL/GenBank/DDBJ databases">
        <authorList>
            <consortium name="Genoscope - CEA"/>
            <person name="William W."/>
        </authorList>
    </citation>
    <scope>NUCLEOTIDE SEQUENCE</scope>
</reference>
<proteinExistence type="predicted"/>
<dbReference type="Gene3D" id="1.25.10.10">
    <property type="entry name" value="Leucine-rich Repeat Variant"/>
    <property type="match status" value="1"/>
</dbReference>
<evidence type="ECO:0000313" key="3">
    <source>
        <dbReference type="Proteomes" id="UP000789595"/>
    </source>
</evidence>
<feature type="region of interest" description="Disordered" evidence="1">
    <location>
        <begin position="26"/>
        <end position="76"/>
    </location>
</feature>
<keyword evidence="3" id="KW-1185">Reference proteome</keyword>
<protein>
    <submittedName>
        <fullName evidence="2">Uncharacterized protein</fullName>
    </submittedName>
</protein>
<organism evidence="2 3">
    <name type="scientific">Pelagomonas calceolata</name>
    <dbReference type="NCBI Taxonomy" id="35677"/>
    <lineage>
        <taxon>Eukaryota</taxon>
        <taxon>Sar</taxon>
        <taxon>Stramenopiles</taxon>
        <taxon>Ochrophyta</taxon>
        <taxon>Pelagophyceae</taxon>
        <taxon>Pelagomonadales</taxon>
        <taxon>Pelagomonadaceae</taxon>
        <taxon>Pelagomonas</taxon>
    </lineage>
</organism>
<feature type="compositionally biased region" description="Low complexity" evidence="1">
    <location>
        <begin position="61"/>
        <end position="70"/>
    </location>
</feature>
<accession>A0A8J2SIB7</accession>
<dbReference type="InterPro" id="IPR016024">
    <property type="entry name" value="ARM-type_fold"/>
</dbReference>
<dbReference type="Proteomes" id="UP000789595">
    <property type="component" value="Unassembled WGS sequence"/>
</dbReference>
<name>A0A8J2SIB7_9STRA</name>
<dbReference type="AlphaFoldDB" id="A0A8J2SIB7"/>
<dbReference type="EMBL" id="CAKKNE010000003">
    <property type="protein sequence ID" value="CAH0371376.1"/>
    <property type="molecule type" value="Genomic_DNA"/>
</dbReference>
<evidence type="ECO:0000313" key="2">
    <source>
        <dbReference type="EMBL" id="CAH0371376.1"/>
    </source>
</evidence>
<sequence length="380" mass="39144">MAAFPEEPYGVAGFHQLRAPGFGMAAPGFDYSSSDSESTDSGFERGGSLSTDSDASDSEDSLTTATTTRRTLNDDEDWWREGRAALDAAAAAAAPAEALAGAMREYGADARLAVRGAHRLEAHYASGGLEGCTNATREASVVATELLGALRRADSSGASALQACAAACASSRPSGGAVFIDRLAAHGGLACVLETLSTHPDDVDVQRAGLGILGHARLLDREASVRLSAPRAVDAALEALSRHKGDPKLVGLAALALYNAAHADMGAAATVAGECRLIVASLQGCEAESARAAGCWALGALAALEGLRESGERVSLAAAVKKAGAFELFAETLARFPASSLAHRNATLARGQLRDALDRPEPPLNTQEKWPMFGTHCVMS</sequence>